<organism evidence="2 3">
    <name type="scientific">Paxillus rubicundulus Ve08.2h10</name>
    <dbReference type="NCBI Taxonomy" id="930991"/>
    <lineage>
        <taxon>Eukaryota</taxon>
        <taxon>Fungi</taxon>
        <taxon>Dikarya</taxon>
        <taxon>Basidiomycota</taxon>
        <taxon>Agaricomycotina</taxon>
        <taxon>Agaricomycetes</taxon>
        <taxon>Agaricomycetidae</taxon>
        <taxon>Boletales</taxon>
        <taxon>Paxilineae</taxon>
        <taxon>Paxillaceae</taxon>
        <taxon>Paxillus</taxon>
    </lineage>
</organism>
<proteinExistence type="predicted"/>
<dbReference type="PANTHER" id="PTHR13593">
    <property type="match status" value="1"/>
</dbReference>
<dbReference type="InParanoid" id="A0A0D0DRZ3"/>
<dbReference type="GO" id="GO:0008081">
    <property type="term" value="F:phosphoric diester hydrolase activity"/>
    <property type="evidence" value="ECO:0007669"/>
    <property type="project" value="InterPro"/>
</dbReference>
<feature type="domain" description="Phosphatidylinositol-specific phospholipase C X" evidence="1">
    <location>
        <begin position="49"/>
        <end position="191"/>
    </location>
</feature>
<dbReference type="Proteomes" id="UP000054538">
    <property type="component" value="Unassembled WGS sequence"/>
</dbReference>
<dbReference type="STRING" id="930991.A0A0D0DRZ3"/>
<sequence length="387" mass="43241">MAPGAKWKRMKVEGDSPWIMYHNHISRRRHTLVVFPHRDTSCFLASLPDSVPLSSLMLPGTHETMAFYGWPISQCQSIESPLAVQLHSGIRVIDIRLSIIDDRLISYHGIIPERTPFPDILQTLHTFLTSPSTASETVVVSIKQEDSNTYLFSNLVREDIIASPGGLQLWFLENRIPKLGEVRGKAVMFSRFGGSGYGWDNGAIGIHPPLWPDSEKHGFHWYCHGTLVRTQDWYAIPSFLSIPEKTSLSTELLTPPSDSLIPTLSISFMSASSIPFACPPVVARGFGWPKWGLGVEGVNARVGKWLLDLLSNDADSDRLSSHSADPDPLEYTCSEVHDLRLFSLPDTAPRISGWALMDFFEDPVEQGIVPLFVECNFRWRGAGEEGR</sequence>
<dbReference type="HOGENOM" id="CLU_024117_6_0_1"/>
<dbReference type="OrthoDB" id="1046782at2759"/>
<reference evidence="3" key="2">
    <citation type="submission" date="2015-01" db="EMBL/GenBank/DDBJ databases">
        <title>Evolutionary Origins and Diversification of the Mycorrhizal Mutualists.</title>
        <authorList>
            <consortium name="DOE Joint Genome Institute"/>
            <consortium name="Mycorrhizal Genomics Consortium"/>
            <person name="Kohler A."/>
            <person name="Kuo A."/>
            <person name="Nagy L.G."/>
            <person name="Floudas D."/>
            <person name="Copeland A."/>
            <person name="Barry K.W."/>
            <person name="Cichocki N."/>
            <person name="Veneault-Fourrey C."/>
            <person name="LaButti K."/>
            <person name="Lindquist E.A."/>
            <person name="Lipzen A."/>
            <person name="Lundell T."/>
            <person name="Morin E."/>
            <person name="Murat C."/>
            <person name="Riley R."/>
            <person name="Ohm R."/>
            <person name="Sun H."/>
            <person name="Tunlid A."/>
            <person name="Henrissat B."/>
            <person name="Grigoriev I.V."/>
            <person name="Hibbett D.S."/>
            <person name="Martin F."/>
        </authorList>
    </citation>
    <scope>NUCLEOTIDE SEQUENCE [LARGE SCALE GENOMIC DNA]</scope>
    <source>
        <strain evidence="3">Ve08.2h10</strain>
    </source>
</reference>
<evidence type="ECO:0000259" key="1">
    <source>
        <dbReference type="SMART" id="SM00148"/>
    </source>
</evidence>
<accession>A0A0D0DRZ3</accession>
<dbReference type="InterPro" id="IPR017946">
    <property type="entry name" value="PLC-like_Pdiesterase_TIM-brl"/>
</dbReference>
<dbReference type="GO" id="GO:0006629">
    <property type="term" value="P:lipid metabolic process"/>
    <property type="evidence" value="ECO:0007669"/>
    <property type="project" value="InterPro"/>
</dbReference>
<evidence type="ECO:0000313" key="3">
    <source>
        <dbReference type="Proteomes" id="UP000054538"/>
    </source>
</evidence>
<dbReference type="SMART" id="SM00148">
    <property type="entry name" value="PLCXc"/>
    <property type="match status" value="1"/>
</dbReference>
<dbReference type="InterPro" id="IPR000909">
    <property type="entry name" value="PLipase_C_PInositol-sp_X_dom"/>
</dbReference>
<protein>
    <recommendedName>
        <fullName evidence="1">Phosphatidylinositol-specific phospholipase C X domain-containing protein</fullName>
    </recommendedName>
</protein>
<dbReference type="EMBL" id="KN825479">
    <property type="protein sequence ID" value="KIK90731.1"/>
    <property type="molecule type" value="Genomic_DNA"/>
</dbReference>
<dbReference type="Gene3D" id="3.20.20.190">
    <property type="entry name" value="Phosphatidylinositol (PI) phosphodiesterase"/>
    <property type="match status" value="1"/>
</dbReference>
<dbReference type="PANTHER" id="PTHR13593:SF113">
    <property type="entry name" value="SI:DKEY-266F7.9"/>
    <property type="match status" value="1"/>
</dbReference>
<gene>
    <name evidence="2" type="ORF">PAXRUDRAFT_151300</name>
</gene>
<dbReference type="AlphaFoldDB" id="A0A0D0DRZ3"/>
<dbReference type="InterPro" id="IPR051057">
    <property type="entry name" value="PI-PLC_domain"/>
</dbReference>
<name>A0A0D0DRZ3_9AGAM</name>
<reference evidence="2 3" key="1">
    <citation type="submission" date="2014-04" db="EMBL/GenBank/DDBJ databases">
        <authorList>
            <consortium name="DOE Joint Genome Institute"/>
            <person name="Kuo A."/>
            <person name="Kohler A."/>
            <person name="Jargeat P."/>
            <person name="Nagy L.G."/>
            <person name="Floudas D."/>
            <person name="Copeland A."/>
            <person name="Barry K.W."/>
            <person name="Cichocki N."/>
            <person name="Veneault-Fourrey C."/>
            <person name="LaButti K."/>
            <person name="Lindquist E.A."/>
            <person name="Lipzen A."/>
            <person name="Lundell T."/>
            <person name="Morin E."/>
            <person name="Murat C."/>
            <person name="Sun H."/>
            <person name="Tunlid A."/>
            <person name="Henrissat B."/>
            <person name="Grigoriev I.V."/>
            <person name="Hibbett D.S."/>
            <person name="Martin F."/>
            <person name="Nordberg H.P."/>
            <person name="Cantor M.N."/>
            <person name="Hua S.X."/>
        </authorList>
    </citation>
    <scope>NUCLEOTIDE SEQUENCE [LARGE SCALE GENOMIC DNA]</scope>
    <source>
        <strain evidence="2 3">Ve08.2h10</strain>
    </source>
</reference>
<keyword evidence="3" id="KW-1185">Reference proteome</keyword>
<dbReference type="SUPFAM" id="SSF51695">
    <property type="entry name" value="PLC-like phosphodiesterases"/>
    <property type="match status" value="1"/>
</dbReference>
<dbReference type="PROSITE" id="PS50007">
    <property type="entry name" value="PIPLC_X_DOMAIN"/>
    <property type="match status" value="1"/>
</dbReference>
<evidence type="ECO:0000313" key="2">
    <source>
        <dbReference type="EMBL" id="KIK90731.1"/>
    </source>
</evidence>